<comment type="caution">
    <text evidence="4">The sequence shown here is derived from an EMBL/GenBank/DDBJ whole genome shotgun (WGS) entry which is preliminary data.</text>
</comment>
<dbReference type="GO" id="GO:0016020">
    <property type="term" value="C:membrane"/>
    <property type="evidence" value="ECO:0007669"/>
    <property type="project" value="TreeGrafter"/>
</dbReference>
<dbReference type="Pfam" id="PF01757">
    <property type="entry name" value="Acyl_transf_3"/>
    <property type="match status" value="1"/>
</dbReference>
<feature type="transmembrane region" description="Helical" evidence="2">
    <location>
        <begin position="191"/>
        <end position="209"/>
    </location>
</feature>
<feature type="transmembrane region" description="Helical" evidence="2">
    <location>
        <begin position="241"/>
        <end position="262"/>
    </location>
</feature>
<keyword evidence="2" id="KW-0472">Membrane</keyword>
<feature type="transmembrane region" description="Helical" evidence="2">
    <location>
        <begin position="50"/>
        <end position="67"/>
    </location>
</feature>
<feature type="transmembrane region" description="Helical" evidence="2">
    <location>
        <begin position="282"/>
        <end position="305"/>
    </location>
</feature>
<evidence type="ECO:0000313" key="4">
    <source>
        <dbReference type="EMBL" id="MBB5046170.1"/>
    </source>
</evidence>
<dbReference type="GO" id="GO:0000271">
    <property type="term" value="P:polysaccharide biosynthetic process"/>
    <property type="evidence" value="ECO:0007669"/>
    <property type="project" value="TreeGrafter"/>
</dbReference>
<feature type="transmembrane region" description="Helical" evidence="2">
    <location>
        <begin position="216"/>
        <end position="235"/>
    </location>
</feature>
<dbReference type="Proteomes" id="UP000542353">
    <property type="component" value="Unassembled WGS sequence"/>
</dbReference>
<feature type="compositionally biased region" description="Polar residues" evidence="1">
    <location>
        <begin position="345"/>
        <end position="361"/>
    </location>
</feature>
<feature type="region of interest" description="Disordered" evidence="1">
    <location>
        <begin position="343"/>
        <end position="374"/>
    </location>
</feature>
<dbReference type="RefSeq" id="WP_184254753.1">
    <property type="nucleotide sequence ID" value="NZ_JACHIH010000003.1"/>
</dbReference>
<accession>A0A7W7Z1P4</accession>
<keyword evidence="5" id="KW-1185">Reference proteome</keyword>
<feature type="transmembrane region" description="Helical" evidence="2">
    <location>
        <begin position="161"/>
        <end position="179"/>
    </location>
</feature>
<evidence type="ECO:0000256" key="2">
    <source>
        <dbReference type="SAM" id="Phobius"/>
    </source>
</evidence>
<proteinExistence type="predicted"/>
<gene>
    <name evidence="4" type="ORF">HNR60_000912</name>
</gene>
<feature type="domain" description="Acyltransferase 3" evidence="3">
    <location>
        <begin position="10"/>
        <end position="327"/>
    </location>
</feature>
<reference evidence="4 5" key="1">
    <citation type="submission" date="2020-08" db="EMBL/GenBank/DDBJ databases">
        <title>Genomic Encyclopedia of Type Strains, Phase IV (KMG-IV): sequencing the most valuable type-strain genomes for metagenomic binning, comparative biology and taxonomic classification.</title>
        <authorList>
            <person name="Goeker M."/>
        </authorList>
    </citation>
    <scope>NUCLEOTIDE SEQUENCE [LARGE SCALE GENOMIC DNA]</scope>
    <source>
        <strain evidence="4 5">DSM 12706</strain>
    </source>
</reference>
<dbReference type="PANTHER" id="PTHR23028">
    <property type="entry name" value="ACETYLTRANSFERASE"/>
    <property type="match status" value="1"/>
</dbReference>
<keyword evidence="2" id="KW-1133">Transmembrane helix</keyword>
<dbReference type="EMBL" id="JACHIH010000003">
    <property type="protein sequence ID" value="MBB5046170.1"/>
    <property type="molecule type" value="Genomic_DNA"/>
</dbReference>
<feature type="transmembrane region" description="Helical" evidence="2">
    <location>
        <begin position="88"/>
        <end position="114"/>
    </location>
</feature>
<keyword evidence="2" id="KW-0812">Transmembrane</keyword>
<organism evidence="4 5">
    <name type="scientific">Rhodopseudomonas rhenobacensis</name>
    <dbReference type="NCBI Taxonomy" id="87461"/>
    <lineage>
        <taxon>Bacteria</taxon>
        <taxon>Pseudomonadati</taxon>
        <taxon>Pseudomonadota</taxon>
        <taxon>Alphaproteobacteria</taxon>
        <taxon>Hyphomicrobiales</taxon>
        <taxon>Nitrobacteraceae</taxon>
        <taxon>Rhodopseudomonas</taxon>
    </lineage>
</organism>
<evidence type="ECO:0000313" key="5">
    <source>
        <dbReference type="Proteomes" id="UP000542353"/>
    </source>
</evidence>
<dbReference type="InterPro" id="IPR050879">
    <property type="entry name" value="Acyltransferase_3"/>
</dbReference>
<protein>
    <submittedName>
        <fullName evidence="4">Peptidoglycan/LPS O-acetylase OafA/YrhL</fullName>
    </submittedName>
</protein>
<feature type="transmembrane region" description="Helical" evidence="2">
    <location>
        <begin position="134"/>
        <end position="154"/>
    </location>
</feature>
<evidence type="ECO:0000256" key="1">
    <source>
        <dbReference type="SAM" id="MobiDB-lite"/>
    </source>
</evidence>
<name>A0A7W7Z1P4_9BRAD</name>
<dbReference type="GO" id="GO:0016747">
    <property type="term" value="F:acyltransferase activity, transferring groups other than amino-acyl groups"/>
    <property type="evidence" value="ECO:0007669"/>
    <property type="project" value="InterPro"/>
</dbReference>
<dbReference type="InterPro" id="IPR002656">
    <property type="entry name" value="Acyl_transf_3_dom"/>
</dbReference>
<sequence>MTDRKPLHLLQYGRGLAALAVAAFHLSILLGEPRYLGDAVFHAVTWRGNLGVDFFFVLSGFIIFYAHDRDIGRPERLRPYLRKRFTRLYPVYWVYALGMCALLALGLGSATAFPHGVTDWISTLLLVRFDGFELPITPAWSLMHELSFYALFGVLILSQRIGWAVLVAWLSTAVLFGVYAEEGSRTALNTYFSAFNMDFAVGIAAYFAWKLRAPRIALPCIGLGLGTVALCYLAEANGHTLHFHPLGYALGFGLIIAGAAALETHRQFRPIAALKFLGDASYSIYLTHLALLGLACKIAIAATRFVALPHWAIYGIALAAAVLGGCAAHLLVEKPLLRRLRGREQSSAQGSRGRFTQSTDAGVSLKVQADLPRP</sequence>
<dbReference type="PANTHER" id="PTHR23028:SF131">
    <property type="entry name" value="BLR2367 PROTEIN"/>
    <property type="match status" value="1"/>
</dbReference>
<evidence type="ECO:0000259" key="3">
    <source>
        <dbReference type="Pfam" id="PF01757"/>
    </source>
</evidence>
<feature type="transmembrane region" description="Helical" evidence="2">
    <location>
        <begin position="311"/>
        <end position="332"/>
    </location>
</feature>
<dbReference type="AlphaFoldDB" id="A0A7W7Z1P4"/>
<feature type="transmembrane region" description="Helical" evidence="2">
    <location>
        <begin position="12"/>
        <end position="30"/>
    </location>
</feature>